<sequence>MAAPRIVTAQGRACLPEATLVIVDDPATIEARNAGGGTP</sequence>
<evidence type="ECO:0000313" key="1">
    <source>
        <dbReference type="EMBL" id="VBA47090.1"/>
    </source>
</evidence>
<dbReference type="EMBL" id="UPHQ01000335">
    <property type="protein sequence ID" value="VBA47090.1"/>
    <property type="molecule type" value="Genomic_DNA"/>
</dbReference>
<evidence type="ECO:0000313" key="2">
    <source>
        <dbReference type="Proteomes" id="UP000267289"/>
    </source>
</evidence>
<dbReference type="Proteomes" id="UP000267289">
    <property type="component" value="Unassembled WGS sequence"/>
</dbReference>
<protein>
    <submittedName>
        <fullName evidence="1">Uncharacterized protein</fullName>
    </submittedName>
</protein>
<gene>
    <name evidence="1" type="ORF">LAUMK13_05770</name>
</gene>
<reference evidence="1 2" key="1">
    <citation type="submission" date="2018-09" db="EMBL/GenBank/DDBJ databases">
        <authorList>
            <person name="Tagini F."/>
        </authorList>
    </citation>
    <scope>NUCLEOTIDE SEQUENCE [LARGE SCALE GENOMIC DNA]</scope>
    <source>
        <strain evidence="1 2">MK13</strain>
    </source>
</reference>
<accession>A0A498QKK0</accession>
<organism evidence="1 2">
    <name type="scientific">Mycobacterium innocens</name>
    <dbReference type="NCBI Taxonomy" id="2341083"/>
    <lineage>
        <taxon>Bacteria</taxon>
        <taxon>Bacillati</taxon>
        <taxon>Actinomycetota</taxon>
        <taxon>Actinomycetes</taxon>
        <taxon>Mycobacteriales</taxon>
        <taxon>Mycobacteriaceae</taxon>
        <taxon>Mycobacterium</taxon>
    </lineage>
</organism>
<name>A0A498QKK0_9MYCO</name>
<dbReference type="AlphaFoldDB" id="A0A498QKK0"/>
<proteinExistence type="predicted"/>
<keyword evidence="2" id="KW-1185">Reference proteome</keyword>